<reference evidence="1" key="2">
    <citation type="submission" date="2025-09" db="UniProtKB">
        <authorList>
            <consortium name="Ensembl"/>
        </authorList>
    </citation>
    <scope>IDENTIFICATION</scope>
</reference>
<name>A0A8C5KNY4_JACJA</name>
<organism evidence="1 2">
    <name type="scientific">Jaculus jaculus</name>
    <name type="common">Lesser Egyptian jerboa</name>
    <dbReference type="NCBI Taxonomy" id="51337"/>
    <lineage>
        <taxon>Eukaryota</taxon>
        <taxon>Metazoa</taxon>
        <taxon>Chordata</taxon>
        <taxon>Craniata</taxon>
        <taxon>Vertebrata</taxon>
        <taxon>Euteleostomi</taxon>
        <taxon>Mammalia</taxon>
        <taxon>Eutheria</taxon>
        <taxon>Euarchontoglires</taxon>
        <taxon>Glires</taxon>
        <taxon>Rodentia</taxon>
        <taxon>Myomorpha</taxon>
        <taxon>Dipodoidea</taxon>
        <taxon>Dipodidae</taxon>
        <taxon>Dipodinae</taxon>
        <taxon>Jaculus</taxon>
    </lineage>
</organism>
<gene>
    <name evidence="1" type="primary">C7H14orf39</name>
</gene>
<keyword evidence="2" id="KW-1185">Reference proteome</keyword>
<dbReference type="GO" id="GO:0007129">
    <property type="term" value="P:homologous chromosome pairing at meiosis"/>
    <property type="evidence" value="ECO:0007669"/>
    <property type="project" value="TreeGrafter"/>
</dbReference>
<dbReference type="AlphaFoldDB" id="A0A8C5KNY4"/>
<dbReference type="GeneTree" id="ENSGT00940000173765"/>
<dbReference type="InterPro" id="IPR031380">
    <property type="entry name" value="SIX6OS1"/>
</dbReference>
<proteinExistence type="predicted"/>
<dbReference type="GO" id="GO:0010705">
    <property type="term" value="P:meiotic DNA double-strand break processing involved in reciprocal meiotic recombination"/>
    <property type="evidence" value="ECO:0007669"/>
    <property type="project" value="TreeGrafter"/>
</dbReference>
<reference evidence="1" key="1">
    <citation type="submission" date="2025-08" db="UniProtKB">
        <authorList>
            <consortium name="Ensembl"/>
        </authorList>
    </citation>
    <scope>IDENTIFICATION</scope>
</reference>
<dbReference type="PANTHER" id="PTHR35449">
    <property type="entry name" value="PROTEIN SIX6OS1"/>
    <property type="match status" value="1"/>
</dbReference>
<protein>
    <submittedName>
        <fullName evidence="1">Uncharacterized protein</fullName>
    </submittedName>
</protein>
<dbReference type="Ensembl" id="ENSJJAT00000018084.1">
    <property type="protein sequence ID" value="ENSJJAP00000011608.1"/>
    <property type="gene ID" value="ENSJJAG00000014875.1"/>
</dbReference>
<dbReference type="Proteomes" id="UP000694385">
    <property type="component" value="Unassembled WGS sequence"/>
</dbReference>
<dbReference type="Pfam" id="PF15676">
    <property type="entry name" value="S6OS1"/>
    <property type="match status" value="1"/>
</dbReference>
<evidence type="ECO:0000313" key="1">
    <source>
        <dbReference type="Ensembl" id="ENSJJAP00000011608.1"/>
    </source>
</evidence>
<dbReference type="GO" id="GO:0048477">
    <property type="term" value="P:oogenesis"/>
    <property type="evidence" value="ECO:0007669"/>
    <property type="project" value="TreeGrafter"/>
</dbReference>
<evidence type="ECO:0000313" key="2">
    <source>
        <dbReference type="Proteomes" id="UP000694385"/>
    </source>
</evidence>
<dbReference type="GO" id="GO:0000801">
    <property type="term" value="C:central element"/>
    <property type="evidence" value="ECO:0007669"/>
    <property type="project" value="TreeGrafter"/>
</dbReference>
<dbReference type="GO" id="GO:0007283">
    <property type="term" value="P:spermatogenesis"/>
    <property type="evidence" value="ECO:0007669"/>
    <property type="project" value="TreeGrafter"/>
</dbReference>
<dbReference type="PANTHER" id="PTHR35449:SF1">
    <property type="entry name" value="PROTEIN SIX6OS1"/>
    <property type="match status" value="1"/>
</dbReference>
<accession>A0A8C5KNY4</accession>
<sequence>MNDSLFVTLDRLLLEIVFQYEQDISAKEDMIQRINRCFESIKENKANICKIRETINKTDEEITHYYKHSKEIKDSCSNWKQTCDVFHKHEDYIQNQYTVYQETIETD</sequence>